<dbReference type="InterPro" id="IPR052891">
    <property type="entry name" value="DNA-3mA_glycosylase"/>
</dbReference>
<name>A0A7R9WYM9_9STRA</name>
<dbReference type="Pfam" id="PF03352">
    <property type="entry name" value="Adenine_glyco"/>
    <property type="match status" value="1"/>
</dbReference>
<sequence>MNASLLKSGSAIALFATSAVVPSLAYLPPTITGVRLGLGRVRSLLSPSLFHRQRSFAAAFPQFHLANASVVFPRSDLLALPAGHRIATTSSSTSAHSMATSAADKIDGNNDDAPNHGASDESHKDSQVGRSGTPAHPLRRSTRKRSQRSAAAASASVSDGAGGPIAKGKTSTKKPAKRRKVELSPPASASVSVSAKQMNQSSGDGESEEDQKRERKPWYDIFTKGDEPYNRYMATEWGFEKRGDVALFEKISLEGAQAGLSWLTILRKREAYRRTFHHFDIDKVAAMTQDDVQAILDTNTKDTTQMIVRHRGKIESVINNAQKIQEMRKDNPDDPNPFDTLLWSYVDDKPILYRWNGNLQDANTKTPESTAMSKDLKKRGFKFVGPTTCYAMMQSVGMVIEHATDSSEWEAAVVRLKQRKGGYQESQE</sequence>
<evidence type="ECO:0000256" key="2">
    <source>
        <dbReference type="SAM" id="MobiDB-lite"/>
    </source>
</evidence>
<dbReference type="Gene3D" id="1.10.340.30">
    <property type="entry name" value="Hypothetical protein, domain 2"/>
    <property type="match status" value="1"/>
</dbReference>
<feature type="compositionally biased region" description="Basic residues" evidence="2">
    <location>
        <begin position="170"/>
        <end position="180"/>
    </location>
</feature>
<feature type="chain" id="PRO_5030515548" description="DNA-3-methyladenine glycosylase I" evidence="3">
    <location>
        <begin position="26"/>
        <end position="428"/>
    </location>
</feature>
<dbReference type="PANTHER" id="PTHR30037:SF4">
    <property type="entry name" value="DNA-3-METHYLADENINE GLYCOSYLASE I"/>
    <property type="match status" value="1"/>
</dbReference>
<evidence type="ECO:0000313" key="4">
    <source>
        <dbReference type="EMBL" id="CAD8339995.1"/>
    </source>
</evidence>
<feature type="region of interest" description="Disordered" evidence="2">
    <location>
        <begin position="88"/>
        <end position="218"/>
    </location>
</feature>
<dbReference type="GO" id="GO:0046872">
    <property type="term" value="F:metal ion binding"/>
    <property type="evidence" value="ECO:0007669"/>
    <property type="project" value="UniProtKB-KW"/>
</dbReference>
<feature type="compositionally biased region" description="Low complexity" evidence="2">
    <location>
        <begin position="184"/>
        <end position="195"/>
    </location>
</feature>
<accession>A0A7R9WYM9</accession>
<evidence type="ECO:0000256" key="1">
    <source>
        <dbReference type="PIRSR" id="PIRSR605019-1"/>
    </source>
</evidence>
<gene>
    <name evidence="4" type="ORF">CAUS1442_LOCUS12128</name>
</gene>
<evidence type="ECO:0000256" key="3">
    <source>
        <dbReference type="SAM" id="SignalP"/>
    </source>
</evidence>
<dbReference type="PANTHER" id="PTHR30037">
    <property type="entry name" value="DNA-3-METHYLADENINE GLYCOSYLASE 1"/>
    <property type="match status" value="1"/>
</dbReference>
<dbReference type="AlphaFoldDB" id="A0A7R9WYM9"/>
<feature type="compositionally biased region" description="Low complexity" evidence="2">
    <location>
        <begin position="88"/>
        <end position="103"/>
    </location>
</feature>
<keyword evidence="1" id="KW-0479">Metal-binding</keyword>
<feature type="compositionally biased region" description="Basic and acidic residues" evidence="2">
    <location>
        <begin position="118"/>
        <end position="127"/>
    </location>
</feature>
<feature type="binding site" evidence="1">
    <location>
        <position position="402"/>
    </location>
    <ligand>
        <name>Zn(2+)</name>
        <dbReference type="ChEBI" id="CHEBI:29105"/>
    </ligand>
</feature>
<feature type="compositionally biased region" description="Basic residues" evidence="2">
    <location>
        <begin position="137"/>
        <end position="147"/>
    </location>
</feature>
<dbReference type="GO" id="GO:0006284">
    <property type="term" value="P:base-excision repair"/>
    <property type="evidence" value="ECO:0007669"/>
    <property type="project" value="InterPro"/>
</dbReference>
<dbReference type="EMBL" id="HBEF01019650">
    <property type="protein sequence ID" value="CAD8339995.1"/>
    <property type="molecule type" value="Transcribed_RNA"/>
</dbReference>
<keyword evidence="3" id="KW-0732">Signal</keyword>
<feature type="signal peptide" evidence="3">
    <location>
        <begin position="1"/>
        <end position="25"/>
    </location>
</feature>
<dbReference type="InterPro" id="IPR011257">
    <property type="entry name" value="DNA_glycosylase"/>
</dbReference>
<dbReference type="GO" id="GO:0008725">
    <property type="term" value="F:DNA-3-methyladenine glycosylase activity"/>
    <property type="evidence" value="ECO:0007669"/>
    <property type="project" value="InterPro"/>
</dbReference>
<organism evidence="4">
    <name type="scientific">Craspedostauros australis</name>
    <dbReference type="NCBI Taxonomy" id="1486917"/>
    <lineage>
        <taxon>Eukaryota</taxon>
        <taxon>Sar</taxon>
        <taxon>Stramenopiles</taxon>
        <taxon>Ochrophyta</taxon>
        <taxon>Bacillariophyta</taxon>
        <taxon>Bacillariophyceae</taxon>
        <taxon>Bacillariophycidae</taxon>
        <taxon>Naviculales</taxon>
        <taxon>Naviculaceae</taxon>
        <taxon>Craspedostauros</taxon>
    </lineage>
</organism>
<proteinExistence type="predicted"/>
<keyword evidence="1" id="KW-0862">Zinc</keyword>
<evidence type="ECO:0008006" key="5">
    <source>
        <dbReference type="Google" id="ProtNLM"/>
    </source>
</evidence>
<dbReference type="SUPFAM" id="SSF48150">
    <property type="entry name" value="DNA-glycosylase"/>
    <property type="match status" value="1"/>
</dbReference>
<dbReference type="InterPro" id="IPR005019">
    <property type="entry name" value="Adenine_glyco"/>
</dbReference>
<reference evidence="4" key="1">
    <citation type="submission" date="2021-01" db="EMBL/GenBank/DDBJ databases">
        <authorList>
            <person name="Corre E."/>
            <person name="Pelletier E."/>
            <person name="Niang G."/>
            <person name="Scheremetjew M."/>
            <person name="Finn R."/>
            <person name="Kale V."/>
            <person name="Holt S."/>
            <person name="Cochrane G."/>
            <person name="Meng A."/>
            <person name="Brown T."/>
            <person name="Cohen L."/>
        </authorList>
    </citation>
    <scope>NUCLEOTIDE SEQUENCE</scope>
    <source>
        <strain evidence="4">CCMP3328</strain>
    </source>
</reference>
<protein>
    <recommendedName>
        <fullName evidence="5">DNA-3-methyladenine glycosylase I</fullName>
    </recommendedName>
</protein>